<dbReference type="GO" id="GO:0005737">
    <property type="term" value="C:cytoplasm"/>
    <property type="evidence" value="ECO:0007669"/>
    <property type="project" value="UniProtKB-ARBA"/>
</dbReference>
<dbReference type="PANTHER" id="PTHR43191">
    <property type="entry name" value="RRNA METHYLTRANSFERASE 3"/>
    <property type="match status" value="1"/>
</dbReference>
<feature type="domain" description="RNA 2-O ribose methyltransferase substrate binding" evidence="4">
    <location>
        <begin position="37"/>
        <end position="110"/>
    </location>
</feature>
<evidence type="ECO:0000256" key="3">
    <source>
        <dbReference type="ARBA" id="ARBA00022679"/>
    </source>
</evidence>
<dbReference type="Pfam" id="PF22435">
    <property type="entry name" value="MRM3-like_sub_bind"/>
    <property type="match status" value="1"/>
</dbReference>
<dbReference type="SUPFAM" id="SSF55315">
    <property type="entry name" value="L30e-like"/>
    <property type="match status" value="1"/>
</dbReference>
<organism evidence="5 6">
    <name type="scientific">Corynebacterium sphenisci DSM 44792</name>
    <dbReference type="NCBI Taxonomy" id="1437874"/>
    <lineage>
        <taxon>Bacteria</taxon>
        <taxon>Bacillati</taxon>
        <taxon>Actinomycetota</taxon>
        <taxon>Actinomycetes</taxon>
        <taxon>Mycobacteriales</taxon>
        <taxon>Corynebacteriaceae</taxon>
        <taxon>Corynebacterium</taxon>
    </lineage>
</organism>
<reference evidence="5 6" key="1">
    <citation type="submission" date="2014-08" db="EMBL/GenBank/DDBJ databases">
        <title>Complete genome sequence of Corynebacterium sphenisci CECT 5990(T) (=DSM 44792(T)), isolated from healthy wild penguins.</title>
        <authorList>
            <person name="Ruckert C."/>
            <person name="Albersmeier A."/>
            <person name="Winkler A."/>
            <person name="Kalinowski J."/>
        </authorList>
    </citation>
    <scope>NUCLEOTIDE SEQUENCE [LARGE SCALE GENOMIC DNA]</scope>
    <source>
        <strain evidence="5 6">DSM 44792</strain>
    </source>
</reference>
<dbReference type="PANTHER" id="PTHR43191:SF2">
    <property type="entry name" value="RRNA METHYLTRANSFERASE 3, MITOCHONDRIAL"/>
    <property type="match status" value="1"/>
</dbReference>
<dbReference type="InterPro" id="IPR053888">
    <property type="entry name" value="MRM3-like_sub_bind"/>
</dbReference>
<protein>
    <recommendedName>
        <fullName evidence="4">RNA 2-O ribose methyltransferase substrate binding domain-containing protein</fullName>
    </recommendedName>
</protein>
<dbReference type="AlphaFoldDB" id="A0A1L7CYF5"/>
<dbReference type="SUPFAM" id="SSF75217">
    <property type="entry name" value="alpha/beta knot"/>
    <property type="match status" value="1"/>
</dbReference>
<sequence>MALPEHDAPALTPRTPRIVAAAKLHRGAARRKAGRFLAEGPNSVSAAIAAGAAVELYVAAAAAARHPGILAAAAAAGVRAHPIDDAAAAKLADTVTSTGLFALCAADAALAEPGEVLAAAAAGGTGPGGIALIGVDTADPGNAGTLIRMADALGAAGVVLAGDCVDPLGGKVVRSTAGSLFHVPVARHRDIGAVLDAAAAAGVATLATAADAELALGADPLPAGPVAWLLGNEAHGLDPATRARADARVRIPIRGRAESLNLATAAAMCLWESARSRGAEPTHYA</sequence>
<dbReference type="InterPro" id="IPR029028">
    <property type="entry name" value="Alpha/beta_knot_MTases"/>
</dbReference>
<dbReference type="OrthoDB" id="9794400at2"/>
<dbReference type="RefSeq" id="WP_075692113.1">
    <property type="nucleotide sequence ID" value="NZ_CP009248.1"/>
</dbReference>
<evidence type="ECO:0000256" key="1">
    <source>
        <dbReference type="ARBA" id="ARBA00007228"/>
    </source>
</evidence>
<comment type="similarity">
    <text evidence="1">Belongs to the class IV-like SAM-binding methyltransferase superfamily. RNA methyltransferase TrmH family.</text>
</comment>
<evidence type="ECO:0000313" key="5">
    <source>
        <dbReference type="EMBL" id="APT90860.1"/>
    </source>
</evidence>
<dbReference type="InterPro" id="IPR001537">
    <property type="entry name" value="SpoU_MeTrfase"/>
</dbReference>
<keyword evidence="2" id="KW-0489">Methyltransferase</keyword>
<evidence type="ECO:0000256" key="2">
    <source>
        <dbReference type="ARBA" id="ARBA00022603"/>
    </source>
</evidence>
<evidence type="ECO:0000313" key="6">
    <source>
        <dbReference type="Proteomes" id="UP000185469"/>
    </source>
</evidence>
<dbReference type="InterPro" id="IPR029064">
    <property type="entry name" value="Ribosomal_eL30-like_sf"/>
</dbReference>
<dbReference type="GO" id="GO:0003723">
    <property type="term" value="F:RNA binding"/>
    <property type="evidence" value="ECO:0007669"/>
    <property type="project" value="InterPro"/>
</dbReference>
<dbReference type="KEGG" id="csph:CSPHI_07190"/>
<evidence type="ECO:0000259" key="4">
    <source>
        <dbReference type="SMART" id="SM00967"/>
    </source>
</evidence>
<dbReference type="InterPro" id="IPR051259">
    <property type="entry name" value="rRNA_Methyltransferase"/>
</dbReference>
<dbReference type="STRING" id="1437874.CSPHI_07190"/>
<dbReference type="GO" id="GO:0006396">
    <property type="term" value="P:RNA processing"/>
    <property type="evidence" value="ECO:0007669"/>
    <property type="project" value="InterPro"/>
</dbReference>
<dbReference type="CDD" id="cd18095">
    <property type="entry name" value="SpoU-like_rRNA-MTase"/>
    <property type="match status" value="1"/>
</dbReference>
<keyword evidence="3" id="KW-0808">Transferase</keyword>
<dbReference type="GO" id="GO:0008173">
    <property type="term" value="F:RNA methyltransferase activity"/>
    <property type="evidence" value="ECO:0007669"/>
    <property type="project" value="InterPro"/>
</dbReference>
<dbReference type="Gene3D" id="3.30.1330.30">
    <property type="match status" value="1"/>
</dbReference>
<gene>
    <name evidence="5" type="ORF">CSPHI_07190</name>
</gene>
<name>A0A1L7CYF5_9CORY</name>
<dbReference type="Gene3D" id="3.40.1280.10">
    <property type="match status" value="1"/>
</dbReference>
<dbReference type="Proteomes" id="UP000185469">
    <property type="component" value="Chromosome"/>
</dbReference>
<keyword evidence="6" id="KW-1185">Reference proteome</keyword>
<dbReference type="SMART" id="SM00967">
    <property type="entry name" value="SpoU_sub_bind"/>
    <property type="match status" value="1"/>
</dbReference>
<dbReference type="Pfam" id="PF00588">
    <property type="entry name" value="SpoU_methylase"/>
    <property type="match status" value="1"/>
</dbReference>
<dbReference type="EMBL" id="CP009248">
    <property type="protein sequence ID" value="APT90860.1"/>
    <property type="molecule type" value="Genomic_DNA"/>
</dbReference>
<accession>A0A1L7CYF5</accession>
<dbReference type="GO" id="GO:0032259">
    <property type="term" value="P:methylation"/>
    <property type="evidence" value="ECO:0007669"/>
    <property type="project" value="UniProtKB-KW"/>
</dbReference>
<dbReference type="InterPro" id="IPR029026">
    <property type="entry name" value="tRNA_m1G_MTases_N"/>
</dbReference>
<dbReference type="InterPro" id="IPR013123">
    <property type="entry name" value="SpoU_subst-bd"/>
</dbReference>
<proteinExistence type="inferred from homology"/>